<evidence type="ECO:0000256" key="2">
    <source>
        <dbReference type="ARBA" id="ARBA00012438"/>
    </source>
</evidence>
<dbReference type="AlphaFoldDB" id="A0A2T1FG62"/>
<dbReference type="InterPro" id="IPR003661">
    <property type="entry name" value="HisK_dim/P_dom"/>
</dbReference>
<dbReference type="InterPro" id="IPR005467">
    <property type="entry name" value="His_kinase_dom"/>
</dbReference>
<dbReference type="GO" id="GO:0005886">
    <property type="term" value="C:plasma membrane"/>
    <property type="evidence" value="ECO:0007669"/>
    <property type="project" value="TreeGrafter"/>
</dbReference>
<keyword evidence="6" id="KW-0902">Two-component regulatory system</keyword>
<proteinExistence type="predicted"/>
<keyword evidence="9" id="KW-1185">Reference proteome</keyword>
<dbReference type="GO" id="GO:0004721">
    <property type="term" value="F:phosphoprotein phosphatase activity"/>
    <property type="evidence" value="ECO:0007669"/>
    <property type="project" value="TreeGrafter"/>
</dbReference>
<dbReference type="Gene3D" id="1.10.287.130">
    <property type="match status" value="1"/>
</dbReference>
<dbReference type="InterPro" id="IPR036097">
    <property type="entry name" value="HisK_dim/P_sf"/>
</dbReference>
<evidence type="ECO:0000259" key="7">
    <source>
        <dbReference type="PROSITE" id="PS50109"/>
    </source>
</evidence>
<evidence type="ECO:0000256" key="6">
    <source>
        <dbReference type="ARBA" id="ARBA00023012"/>
    </source>
</evidence>
<feature type="domain" description="Histidine kinase" evidence="7">
    <location>
        <begin position="208"/>
        <end position="447"/>
    </location>
</feature>
<keyword evidence="5 8" id="KW-0418">Kinase</keyword>
<comment type="caution">
    <text evidence="8">The sequence shown here is derived from an EMBL/GenBank/DDBJ whole genome shotgun (WGS) entry which is preliminary data.</text>
</comment>
<gene>
    <name evidence="8" type="ORF">C7B77_25930</name>
</gene>
<evidence type="ECO:0000256" key="3">
    <source>
        <dbReference type="ARBA" id="ARBA00022553"/>
    </source>
</evidence>
<comment type="catalytic activity">
    <reaction evidence="1">
        <text>ATP + protein L-histidine = ADP + protein N-phospho-L-histidine.</text>
        <dbReference type="EC" id="2.7.13.3"/>
    </reaction>
</comment>
<dbReference type="InterPro" id="IPR035965">
    <property type="entry name" value="PAS-like_dom_sf"/>
</dbReference>
<dbReference type="GO" id="GO:0016036">
    <property type="term" value="P:cellular response to phosphate starvation"/>
    <property type="evidence" value="ECO:0007669"/>
    <property type="project" value="TreeGrafter"/>
</dbReference>
<dbReference type="EC" id="2.7.13.3" evidence="2"/>
<dbReference type="InterPro" id="IPR004358">
    <property type="entry name" value="Sig_transdc_His_kin-like_C"/>
</dbReference>
<sequence length="451" mass="51545">MSLTIFIAAIVGLLVGASGCYFWRESQLRQQLSEVLEVMQPADYREDISLPMLSQLRRRASISKQQQQQLQEQLFSWQSVLQEAPIGYLQVDAENQVLWCNQTAQNLLQIQKWHSARARLLLELVRSYELDRFIEKTRSTQVANELVWQFHFGYHEAANSRFSKGEAPPTIWLKARSLPLADGVIGVFLESQQERVETVASRERWLGDLAHEIRTPLTVIHLLAETLQSKVTPELTRWTDRVLQETNRSIDLVQHFLELSQLETSATEYLRLVRVDVVRLLRDVWNTLEPIATQRNVQFIYQGPPQVVLDLDLDRFTQVAINLFDNSLKYCPDRGHIWVDIYLSPPDPLVEHSNDSGINRVEIDLYDDGSGLSTKDLPYIFDRLYRGDLSRQRQSSGKSPSDSRTTGSGLGLAIVRQIILAHQGTIVANNHPTTGGAWFHIILPQVTGQNK</sequence>
<dbReference type="PRINTS" id="PR00344">
    <property type="entry name" value="BCTRLSENSOR"/>
</dbReference>
<dbReference type="SUPFAM" id="SSF55785">
    <property type="entry name" value="PYP-like sensor domain (PAS domain)"/>
    <property type="match status" value="1"/>
</dbReference>
<dbReference type="PANTHER" id="PTHR45453">
    <property type="entry name" value="PHOSPHATE REGULON SENSOR PROTEIN PHOR"/>
    <property type="match status" value="1"/>
</dbReference>
<name>A0A2T1FG62_9CYAN</name>
<dbReference type="PROSITE" id="PS50109">
    <property type="entry name" value="HIS_KIN"/>
    <property type="match status" value="1"/>
</dbReference>
<dbReference type="SMART" id="SM00388">
    <property type="entry name" value="HisKA"/>
    <property type="match status" value="1"/>
</dbReference>
<dbReference type="PANTHER" id="PTHR45453:SF1">
    <property type="entry name" value="PHOSPHATE REGULON SENSOR PROTEIN PHOR"/>
    <property type="match status" value="1"/>
</dbReference>
<dbReference type="SMART" id="SM00387">
    <property type="entry name" value="HATPase_c"/>
    <property type="match status" value="1"/>
</dbReference>
<evidence type="ECO:0000313" key="8">
    <source>
        <dbReference type="EMBL" id="PSB43919.1"/>
    </source>
</evidence>
<dbReference type="Gene3D" id="3.30.565.10">
    <property type="entry name" value="Histidine kinase-like ATPase, C-terminal domain"/>
    <property type="match status" value="1"/>
</dbReference>
<protein>
    <recommendedName>
        <fullName evidence="2">histidine kinase</fullName>
        <ecNumber evidence="2">2.7.13.3</ecNumber>
    </recommendedName>
</protein>
<dbReference type="Pfam" id="PF00512">
    <property type="entry name" value="HisKA"/>
    <property type="match status" value="1"/>
</dbReference>
<dbReference type="EMBL" id="PVWO01000537">
    <property type="protein sequence ID" value="PSB43919.1"/>
    <property type="molecule type" value="Genomic_DNA"/>
</dbReference>
<reference evidence="8 9" key="1">
    <citation type="submission" date="2018-03" db="EMBL/GenBank/DDBJ databases">
        <title>The ancient ancestry and fast evolution of plastids.</title>
        <authorList>
            <person name="Moore K.R."/>
            <person name="Magnabosco C."/>
            <person name="Momper L."/>
            <person name="Gold D.A."/>
            <person name="Bosak T."/>
            <person name="Fournier G.P."/>
        </authorList>
    </citation>
    <scope>NUCLEOTIDE SEQUENCE [LARGE SCALE GENOMIC DNA]</scope>
    <source>
        <strain evidence="8 9">CCALA 037</strain>
    </source>
</reference>
<dbReference type="InterPro" id="IPR003594">
    <property type="entry name" value="HATPase_dom"/>
</dbReference>
<dbReference type="GO" id="GO:0000155">
    <property type="term" value="F:phosphorelay sensor kinase activity"/>
    <property type="evidence" value="ECO:0007669"/>
    <property type="project" value="InterPro"/>
</dbReference>
<dbReference type="SUPFAM" id="SSF47384">
    <property type="entry name" value="Homodimeric domain of signal transducing histidine kinase"/>
    <property type="match status" value="1"/>
</dbReference>
<dbReference type="CDD" id="cd00082">
    <property type="entry name" value="HisKA"/>
    <property type="match status" value="1"/>
</dbReference>
<evidence type="ECO:0000313" key="9">
    <source>
        <dbReference type="Proteomes" id="UP000238937"/>
    </source>
</evidence>
<accession>A0A2T1FG62</accession>
<organism evidence="8 9">
    <name type="scientific">Chamaesiphon polymorphus CCALA 037</name>
    <dbReference type="NCBI Taxonomy" id="2107692"/>
    <lineage>
        <taxon>Bacteria</taxon>
        <taxon>Bacillati</taxon>
        <taxon>Cyanobacteriota</taxon>
        <taxon>Cyanophyceae</taxon>
        <taxon>Gomontiellales</taxon>
        <taxon>Chamaesiphonaceae</taxon>
        <taxon>Chamaesiphon</taxon>
    </lineage>
</organism>
<evidence type="ECO:0000256" key="1">
    <source>
        <dbReference type="ARBA" id="ARBA00000085"/>
    </source>
</evidence>
<dbReference type="Proteomes" id="UP000238937">
    <property type="component" value="Unassembled WGS sequence"/>
</dbReference>
<dbReference type="Gene3D" id="3.30.450.20">
    <property type="entry name" value="PAS domain"/>
    <property type="match status" value="1"/>
</dbReference>
<dbReference type="InterPro" id="IPR036890">
    <property type="entry name" value="HATPase_C_sf"/>
</dbReference>
<keyword evidence="3" id="KW-0597">Phosphoprotein</keyword>
<dbReference type="InterPro" id="IPR050351">
    <property type="entry name" value="BphY/WalK/GraS-like"/>
</dbReference>
<evidence type="ECO:0000256" key="5">
    <source>
        <dbReference type="ARBA" id="ARBA00022777"/>
    </source>
</evidence>
<dbReference type="OrthoDB" id="9773956at2"/>
<keyword evidence="4" id="KW-0808">Transferase</keyword>
<dbReference type="Pfam" id="PF02518">
    <property type="entry name" value="HATPase_c"/>
    <property type="match status" value="1"/>
</dbReference>
<evidence type="ECO:0000256" key="4">
    <source>
        <dbReference type="ARBA" id="ARBA00022679"/>
    </source>
</evidence>
<dbReference type="SUPFAM" id="SSF55874">
    <property type="entry name" value="ATPase domain of HSP90 chaperone/DNA topoisomerase II/histidine kinase"/>
    <property type="match status" value="1"/>
</dbReference>
<dbReference type="RefSeq" id="WP_106311793.1">
    <property type="nucleotide sequence ID" value="NZ_PVWO01000537.1"/>
</dbReference>